<dbReference type="Proteomes" id="UP000288805">
    <property type="component" value="Unassembled WGS sequence"/>
</dbReference>
<reference evidence="1 2" key="1">
    <citation type="journal article" date="2018" name="PLoS Genet.">
        <title>Population sequencing reveals clonal diversity and ancestral inbreeding in the grapevine cultivar Chardonnay.</title>
        <authorList>
            <person name="Roach M.J."/>
            <person name="Johnson D.L."/>
            <person name="Bohlmann J."/>
            <person name="van Vuuren H.J."/>
            <person name="Jones S.J."/>
            <person name="Pretorius I.S."/>
            <person name="Schmidt S.A."/>
            <person name="Borneman A.R."/>
        </authorList>
    </citation>
    <scope>NUCLEOTIDE SEQUENCE [LARGE SCALE GENOMIC DNA]</scope>
    <source>
        <strain evidence="2">cv. Chardonnay</strain>
        <tissue evidence="1">Leaf</tissue>
    </source>
</reference>
<evidence type="ECO:0008006" key="3">
    <source>
        <dbReference type="Google" id="ProtNLM"/>
    </source>
</evidence>
<dbReference type="PANTHER" id="PTHR34120:SF2">
    <property type="entry name" value="OS01G0860900 PROTEIN"/>
    <property type="match status" value="1"/>
</dbReference>
<sequence>MTTTTCELKWLKGLLRSLGVDHFGPMSLYCDNQAALHIAANPVYHERTKHIEGLKAFGKGTGGEEMEVVDDGERWEARWRSRCIGRFYQGFEEGDEEEAWNDTKDVWEEVEGSTSVHGLGKEAKILSSSSLAVSNTLLFLKRTEHTGKYAFPIEEPSSPKVSCMGKVRLKKDRKSSMEMAMTAMEAKMVRSKSGKHKKCGLWKNLKSIFPIGCQAKPIKGVPELLKQSSPRNSFIVRAREMHTSESESEPPTMGGV</sequence>
<accession>A0A438JHG8</accession>
<dbReference type="CDD" id="cd09272">
    <property type="entry name" value="RNase_HI_RT_Ty1"/>
    <property type="match status" value="1"/>
</dbReference>
<name>A0A438JHG8_VITVI</name>
<organism evidence="1 2">
    <name type="scientific">Vitis vinifera</name>
    <name type="common">Grape</name>
    <dbReference type="NCBI Taxonomy" id="29760"/>
    <lineage>
        <taxon>Eukaryota</taxon>
        <taxon>Viridiplantae</taxon>
        <taxon>Streptophyta</taxon>
        <taxon>Embryophyta</taxon>
        <taxon>Tracheophyta</taxon>
        <taxon>Spermatophyta</taxon>
        <taxon>Magnoliopsida</taxon>
        <taxon>eudicotyledons</taxon>
        <taxon>Gunneridae</taxon>
        <taxon>Pentapetalae</taxon>
        <taxon>rosids</taxon>
        <taxon>Vitales</taxon>
        <taxon>Vitaceae</taxon>
        <taxon>Viteae</taxon>
        <taxon>Vitis</taxon>
    </lineage>
</organism>
<protein>
    <recommendedName>
        <fullName evidence="3">Retrovirus-related Pol polyprotein from transposon RE1</fullName>
    </recommendedName>
</protein>
<evidence type="ECO:0000313" key="2">
    <source>
        <dbReference type="Proteomes" id="UP000288805"/>
    </source>
</evidence>
<gene>
    <name evidence="1" type="ORF">CK203_014092</name>
</gene>
<dbReference type="EMBL" id="QGNW01000041">
    <property type="protein sequence ID" value="RVX08382.1"/>
    <property type="molecule type" value="Genomic_DNA"/>
</dbReference>
<comment type="caution">
    <text evidence="1">The sequence shown here is derived from an EMBL/GenBank/DDBJ whole genome shotgun (WGS) entry which is preliminary data.</text>
</comment>
<dbReference type="AlphaFoldDB" id="A0A438JHG8"/>
<dbReference type="PANTHER" id="PTHR34120">
    <property type="entry name" value="EXPRESSED PROTEIN"/>
    <property type="match status" value="1"/>
</dbReference>
<evidence type="ECO:0000313" key="1">
    <source>
        <dbReference type="EMBL" id="RVX08382.1"/>
    </source>
</evidence>
<proteinExistence type="predicted"/>